<evidence type="ECO:0000313" key="2">
    <source>
        <dbReference type="Proteomes" id="UP001059209"/>
    </source>
</evidence>
<dbReference type="Proteomes" id="UP001059209">
    <property type="component" value="Chromosome"/>
</dbReference>
<name>A0ABY5YFR8_9FLAO</name>
<sequence length="288" mass="33036">MYIDALASTEEGTSYAIISRTKNLFGINQAVEVTGAMVYFLNQNTNTRIVLSELEGAYFPPSDFKVRENELWSLEVILDDGRIYLSEPEKVPVPIPNTSYKVLYKKQLLYSEAYKGFVPGHEIAATFNDPSGENNFYYWRFKSFEKLINCRVCNDYQVLRDGNCIVVNQGADDSPLKYYYTYECEEDCWRIRYSQNIKLFSDEFVNGQKVMQLPVGDILLYTNDNILVQMQQFSISQKAYGYFKTLKDLVDNNGGFNAPLPAALVGNLFNEENSEEFVREGLLSHRVG</sequence>
<accession>A0ABY5YFR8</accession>
<gene>
    <name evidence="1" type="ORF">NYZ99_02765</name>
</gene>
<reference evidence="1" key="1">
    <citation type="submission" date="2022-09" db="EMBL/GenBank/DDBJ databases">
        <title>Maribacter litopenaei sp. nov., isolated from the intestinal tract of the Pacific White Shrimp, Litopenaeus vannamei.</title>
        <authorList>
            <person name="Kim S.Y."/>
            <person name="Hwang C.Y."/>
        </authorList>
    </citation>
    <scope>NUCLEOTIDE SEQUENCE</scope>
    <source>
        <strain evidence="1">HL-LV01</strain>
    </source>
</reference>
<dbReference type="InterPro" id="IPR025345">
    <property type="entry name" value="DUF4249"/>
</dbReference>
<dbReference type="Pfam" id="PF14054">
    <property type="entry name" value="DUF4249"/>
    <property type="match status" value="1"/>
</dbReference>
<protein>
    <submittedName>
        <fullName evidence="1">DUF4249 domain-containing protein</fullName>
    </submittedName>
</protein>
<dbReference type="EMBL" id="CP104205">
    <property type="protein sequence ID" value="UWX56686.1"/>
    <property type="molecule type" value="Genomic_DNA"/>
</dbReference>
<proteinExistence type="predicted"/>
<organism evidence="1 2">
    <name type="scientific">Maribacter litopenaei</name>
    <dbReference type="NCBI Taxonomy" id="2976127"/>
    <lineage>
        <taxon>Bacteria</taxon>
        <taxon>Pseudomonadati</taxon>
        <taxon>Bacteroidota</taxon>
        <taxon>Flavobacteriia</taxon>
        <taxon>Flavobacteriales</taxon>
        <taxon>Flavobacteriaceae</taxon>
        <taxon>Maribacter</taxon>
    </lineage>
</organism>
<evidence type="ECO:0000313" key="1">
    <source>
        <dbReference type="EMBL" id="UWX56686.1"/>
    </source>
</evidence>
<keyword evidence="2" id="KW-1185">Reference proteome</keyword>